<accession>A0A7C9HTJ1</accession>
<comment type="caution">
    <text evidence="2">The sequence shown here is derived from an EMBL/GenBank/DDBJ whole genome shotgun (WGS) entry which is preliminary data.</text>
</comment>
<sequence>MPKSWTEYLEDHNNDATAAGEAAARDVASRERENGAARTFKRTFESVLQELDIPQTREGATLLMERLDAANDTSNRVPQGGLALTAEQRATWEQVQPLLRDGEQTLTPAQVWERLDQGVQATQREQLRTITDASGARLSVLQDRLRGTNLRVELRDRTENGQPVKDAQGNVIRDARVIETVSGQDTDRGVLREYAQANWGDYFTSLFPATTQTTGMVVTPQAGATGAGEGLSSYAAKVLADRQAAANPTPPGGTA</sequence>
<feature type="compositionally biased region" description="Basic and acidic residues" evidence="1">
    <location>
        <begin position="23"/>
        <end position="34"/>
    </location>
</feature>
<feature type="region of interest" description="Disordered" evidence="1">
    <location>
        <begin position="1"/>
        <end position="34"/>
    </location>
</feature>
<organism evidence="2 3">
    <name type="scientific">Deinococcus arboris</name>
    <dbReference type="NCBI Taxonomy" id="2682977"/>
    <lineage>
        <taxon>Bacteria</taxon>
        <taxon>Thermotogati</taxon>
        <taxon>Deinococcota</taxon>
        <taxon>Deinococci</taxon>
        <taxon>Deinococcales</taxon>
        <taxon>Deinococcaceae</taxon>
        <taxon>Deinococcus</taxon>
    </lineage>
</organism>
<proteinExistence type="predicted"/>
<protein>
    <submittedName>
        <fullName evidence="2">Uncharacterized protein</fullName>
    </submittedName>
</protein>
<reference evidence="2 3" key="1">
    <citation type="submission" date="2019-12" db="EMBL/GenBank/DDBJ databases">
        <title>Deinococcus sp. HMF7620 Genome sequencing and assembly.</title>
        <authorList>
            <person name="Kang H."/>
            <person name="Kim H."/>
            <person name="Joh K."/>
        </authorList>
    </citation>
    <scope>NUCLEOTIDE SEQUENCE [LARGE SCALE GENOMIC DNA]</scope>
    <source>
        <strain evidence="2 3">HMF7620</strain>
    </source>
</reference>
<name>A0A7C9HTJ1_9DEIO</name>
<dbReference type="AlphaFoldDB" id="A0A7C9HTJ1"/>
<dbReference type="EMBL" id="WQLB01000031">
    <property type="protein sequence ID" value="MVN88629.1"/>
    <property type="molecule type" value="Genomic_DNA"/>
</dbReference>
<evidence type="ECO:0000313" key="2">
    <source>
        <dbReference type="EMBL" id="MVN88629.1"/>
    </source>
</evidence>
<keyword evidence="3" id="KW-1185">Reference proteome</keyword>
<evidence type="ECO:0000256" key="1">
    <source>
        <dbReference type="SAM" id="MobiDB-lite"/>
    </source>
</evidence>
<gene>
    <name evidence="2" type="ORF">GO986_17985</name>
</gene>
<evidence type="ECO:0000313" key="3">
    <source>
        <dbReference type="Proteomes" id="UP000483286"/>
    </source>
</evidence>
<dbReference type="RefSeq" id="WP_157460689.1">
    <property type="nucleotide sequence ID" value="NZ_WQLB01000031.1"/>
</dbReference>
<dbReference type="Proteomes" id="UP000483286">
    <property type="component" value="Unassembled WGS sequence"/>
</dbReference>